<accession>A0A3M2SNX0</accession>
<dbReference type="PANTHER" id="PTHR40627">
    <property type="entry name" value="INDOLE PRENYLTRANSFERASE TDIB-RELATED"/>
    <property type="match status" value="1"/>
</dbReference>
<dbReference type="GO" id="GO:0009820">
    <property type="term" value="P:alkaloid metabolic process"/>
    <property type="evidence" value="ECO:0007669"/>
    <property type="project" value="InterPro"/>
</dbReference>
<dbReference type="EMBL" id="NKUJ01000010">
    <property type="protein sequence ID" value="RMJ19254.1"/>
    <property type="molecule type" value="Genomic_DNA"/>
</dbReference>
<dbReference type="NCBIfam" id="TIGR03429">
    <property type="entry name" value="arom_pren_DMATS"/>
    <property type="match status" value="1"/>
</dbReference>
<sequence>MATLERISRQSKPWHLVKARHESLFNPHERYWYQNVGCVLGSFLNSAGYTQMSQINILHHFANLVAPHLGSAFRVGLTRWKSFMTDDFTPVQLNWDFHAGAEKTTVAYSIEPTGLDAGTAVNLQNASAAGDFKKGLVEACPEINTTLFDHFRSRFDQVWIGCGPGHQSTMFWGFTLEENVITNKAYFFPGAIARATHQSTLAVIRDAVETAPGYSHKKMASFELFAEYASRRPELRLEIEMFALDLVQEEKSQLKVYFRDRRTNFEAVKETISLGWRLQEPNLEVGIHKLRRLWDALLGRQGVPDNIDLPHKNHRTAGILYDFEFGMSVQTPNVRVYIPVRHYAENDQQILNALTGFMSEEAGEYGGQTFLESTTRYSECLQSTFDSAALANGLGVQTYIGCSIEGDGNLRIVSYINPQVGKLRNRVL</sequence>
<dbReference type="PIRSF" id="PIRSF000509">
    <property type="entry name" value="Trp_DMAT"/>
    <property type="match status" value="1"/>
</dbReference>
<feature type="binding site" evidence="3">
    <location>
        <position position="184"/>
    </location>
    <ligand>
        <name>dimethylallyl diphosphate</name>
        <dbReference type="ChEBI" id="CHEBI:57623"/>
    </ligand>
</feature>
<dbReference type="CDD" id="cd13929">
    <property type="entry name" value="PT-DMATS_CymD"/>
    <property type="match status" value="1"/>
</dbReference>
<evidence type="ECO:0000313" key="5">
    <source>
        <dbReference type="Proteomes" id="UP000277212"/>
    </source>
</evidence>
<comment type="caution">
    <text evidence="4">The sequence shown here is derived from an EMBL/GenBank/DDBJ whole genome shotgun (WGS) entry which is preliminary data.</text>
</comment>
<evidence type="ECO:0008006" key="6">
    <source>
        <dbReference type="Google" id="ProtNLM"/>
    </source>
</evidence>
<dbReference type="InterPro" id="IPR017795">
    <property type="entry name" value="ABBA_NscD-like"/>
</dbReference>
<dbReference type="SFLD" id="SFLDS00036">
    <property type="entry name" value="Aromatic_Prenyltransferase"/>
    <property type="match status" value="1"/>
</dbReference>
<dbReference type="InterPro" id="IPR033964">
    <property type="entry name" value="ABBA"/>
</dbReference>
<gene>
    <name evidence="4" type="ORF">CDV36_001107</name>
</gene>
<name>A0A3M2SNX0_9HYPO</name>
<proteinExistence type="inferred from homology"/>
<feature type="binding site" evidence="3">
    <location>
        <position position="255"/>
    </location>
    <ligand>
        <name>dimethylallyl diphosphate</name>
        <dbReference type="ChEBI" id="CHEBI:57623"/>
    </ligand>
</feature>
<dbReference type="Pfam" id="PF11991">
    <property type="entry name" value="Trp_DMAT"/>
    <property type="match status" value="1"/>
</dbReference>
<reference evidence="4 5" key="1">
    <citation type="submission" date="2017-06" db="EMBL/GenBank/DDBJ databases">
        <title>Comparative genomic analysis of Ambrosia Fusariam Clade fungi.</title>
        <authorList>
            <person name="Stajich J.E."/>
            <person name="Carrillo J."/>
            <person name="Kijimoto T."/>
            <person name="Eskalen A."/>
            <person name="O'Donnell K."/>
            <person name="Kasson M."/>
        </authorList>
    </citation>
    <scope>NUCLEOTIDE SEQUENCE [LARGE SCALE GENOMIC DNA]</scope>
    <source>
        <strain evidence="4">UCR3666</strain>
    </source>
</reference>
<dbReference type="AlphaFoldDB" id="A0A3M2SNX0"/>
<comment type="similarity">
    <text evidence="1">Belongs to the tryptophan dimethylallyltransferase family.</text>
</comment>
<dbReference type="GO" id="GO:0016765">
    <property type="term" value="F:transferase activity, transferring alkyl or aryl (other than methyl) groups"/>
    <property type="evidence" value="ECO:0007669"/>
    <property type="project" value="InterPro"/>
</dbReference>
<feature type="binding site" evidence="3">
    <location>
        <position position="337"/>
    </location>
    <ligand>
        <name>dimethylallyl diphosphate</name>
        <dbReference type="ChEBI" id="CHEBI:57623"/>
    </ligand>
</feature>
<protein>
    <recommendedName>
        <fullName evidence="6">Aromatic prenyltransferase</fullName>
    </recommendedName>
</protein>
<evidence type="ECO:0000256" key="3">
    <source>
        <dbReference type="PIRSR" id="PIRSR000509-1"/>
    </source>
</evidence>
<feature type="binding site" evidence="3">
    <location>
        <position position="257"/>
    </location>
    <ligand>
        <name>dimethylallyl diphosphate</name>
        <dbReference type="ChEBI" id="CHEBI:57623"/>
    </ligand>
</feature>
<evidence type="ECO:0000256" key="1">
    <source>
        <dbReference type="ARBA" id="ARBA00010209"/>
    </source>
</evidence>
<feature type="binding site" evidence="3">
    <location>
        <position position="186"/>
    </location>
    <ligand>
        <name>dimethylallyl diphosphate</name>
        <dbReference type="ChEBI" id="CHEBI:57623"/>
    </ligand>
</feature>
<keyword evidence="5" id="KW-1185">Reference proteome</keyword>
<dbReference type="OrthoDB" id="5392033at2759"/>
<dbReference type="InterPro" id="IPR012148">
    <property type="entry name" value="ABBA_DMATS-like"/>
</dbReference>
<organism evidence="4 5">
    <name type="scientific">Fusarium kuroshium</name>
    <dbReference type="NCBI Taxonomy" id="2010991"/>
    <lineage>
        <taxon>Eukaryota</taxon>
        <taxon>Fungi</taxon>
        <taxon>Dikarya</taxon>
        <taxon>Ascomycota</taxon>
        <taxon>Pezizomycotina</taxon>
        <taxon>Sordariomycetes</taxon>
        <taxon>Hypocreomycetidae</taxon>
        <taxon>Hypocreales</taxon>
        <taxon>Nectriaceae</taxon>
        <taxon>Fusarium</taxon>
        <taxon>Fusarium solani species complex</taxon>
    </lineage>
</organism>
<keyword evidence="2" id="KW-0808">Transferase</keyword>
<evidence type="ECO:0000256" key="2">
    <source>
        <dbReference type="ARBA" id="ARBA00022679"/>
    </source>
</evidence>
<evidence type="ECO:0000313" key="4">
    <source>
        <dbReference type="EMBL" id="RMJ19254.1"/>
    </source>
</evidence>
<dbReference type="PANTHER" id="PTHR40627:SF4">
    <property type="entry name" value="PRENYLTRANSFERASE ASQH1-RELATED"/>
    <property type="match status" value="1"/>
</dbReference>
<dbReference type="Proteomes" id="UP000277212">
    <property type="component" value="Unassembled WGS sequence"/>
</dbReference>